<comment type="caution">
    <text evidence="3">The sequence shown here is derived from an EMBL/GenBank/DDBJ whole genome shotgun (WGS) entry which is preliminary data.</text>
</comment>
<feature type="non-terminal residue" evidence="3">
    <location>
        <position position="1020"/>
    </location>
</feature>
<feature type="compositionally biased region" description="Pro residues" evidence="1">
    <location>
        <begin position="835"/>
        <end position="844"/>
    </location>
</feature>
<feature type="compositionally biased region" description="Low complexity" evidence="1">
    <location>
        <begin position="365"/>
        <end position="383"/>
    </location>
</feature>
<gene>
    <name evidence="3" type="ORF">AKAME5_000810400</name>
</gene>
<dbReference type="InterPro" id="IPR036034">
    <property type="entry name" value="PDZ_sf"/>
</dbReference>
<dbReference type="Gene3D" id="2.30.42.10">
    <property type="match status" value="1"/>
</dbReference>
<feature type="compositionally biased region" description="Pro residues" evidence="1">
    <location>
        <begin position="941"/>
        <end position="956"/>
    </location>
</feature>
<dbReference type="SMART" id="SM00228">
    <property type="entry name" value="PDZ"/>
    <property type="match status" value="1"/>
</dbReference>
<dbReference type="Pfam" id="PF17820">
    <property type="entry name" value="PDZ_6"/>
    <property type="match status" value="1"/>
</dbReference>
<feature type="region of interest" description="Disordered" evidence="1">
    <location>
        <begin position="205"/>
        <end position="408"/>
    </location>
</feature>
<feature type="compositionally biased region" description="Basic and acidic residues" evidence="1">
    <location>
        <begin position="420"/>
        <end position="431"/>
    </location>
</feature>
<dbReference type="AlphaFoldDB" id="A0AAD3MIZ4"/>
<dbReference type="GO" id="GO:0030160">
    <property type="term" value="F:synaptic receptor adaptor activity"/>
    <property type="evidence" value="ECO:0007669"/>
    <property type="project" value="TreeGrafter"/>
</dbReference>
<feature type="compositionally biased region" description="Low complexity" evidence="1">
    <location>
        <begin position="869"/>
        <end position="881"/>
    </location>
</feature>
<feature type="compositionally biased region" description="Pro residues" evidence="1">
    <location>
        <begin position="810"/>
        <end position="822"/>
    </location>
</feature>
<accession>A0AAD3MIZ4</accession>
<dbReference type="InterPro" id="IPR041489">
    <property type="entry name" value="PDZ_6"/>
</dbReference>
<feature type="compositionally biased region" description="Low complexity" evidence="1">
    <location>
        <begin position="572"/>
        <end position="587"/>
    </location>
</feature>
<feature type="domain" description="PDZ" evidence="2">
    <location>
        <begin position="29"/>
        <end position="135"/>
    </location>
</feature>
<reference evidence="3" key="1">
    <citation type="submission" date="2022-08" db="EMBL/GenBank/DDBJ databases">
        <title>Genome sequencing of akame (Lates japonicus).</title>
        <authorList>
            <person name="Hashiguchi Y."/>
            <person name="Takahashi H."/>
        </authorList>
    </citation>
    <scope>NUCLEOTIDE SEQUENCE</scope>
    <source>
        <strain evidence="3">Kochi</strain>
    </source>
</reference>
<feature type="compositionally biased region" description="Basic and acidic residues" evidence="1">
    <location>
        <begin position="642"/>
        <end position="668"/>
    </location>
</feature>
<feature type="compositionally biased region" description="Pro residues" evidence="1">
    <location>
        <begin position="216"/>
        <end position="228"/>
    </location>
</feature>
<dbReference type="SUPFAM" id="SSF50156">
    <property type="entry name" value="PDZ domain-like"/>
    <property type="match status" value="1"/>
</dbReference>
<name>A0AAD3MIZ4_LATJO</name>
<feature type="region of interest" description="Disordered" evidence="1">
    <location>
        <begin position="626"/>
        <end position="884"/>
    </location>
</feature>
<feature type="compositionally biased region" description="Polar residues" evidence="1">
    <location>
        <begin position="979"/>
        <end position="996"/>
    </location>
</feature>
<dbReference type="InterPro" id="IPR001478">
    <property type="entry name" value="PDZ"/>
</dbReference>
<dbReference type="GO" id="GO:0045211">
    <property type="term" value="C:postsynaptic membrane"/>
    <property type="evidence" value="ECO:0007669"/>
    <property type="project" value="TreeGrafter"/>
</dbReference>
<dbReference type="InterPro" id="IPR051569">
    <property type="entry name" value="SHANK"/>
</dbReference>
<proteinExistence type="predicted"/>
<feature type="region of interest" description="Disordered" evidence="1">
    <location>
        <begin position="420"/>
        <end position="607"/>
    </location>
</feature>
<protein>
    <submittedName>
        <fullName evidence="3">SH3 and multiple ankyrin repeat domains protein 2</fullName>
    </submittedName>
</protein>
<evidence type="ECO:0000259" key="2">
    <source>
        <dbReference type="SMART" id="SM00228"/>
    </source>
</evidence>
<feature type="region of interest" description="Disordered" evidence="1">
    <location>
        <begin position="902"/>
        <end position="1020"/>
    </location>
</feature>
<dbReference type="Proteomes" id="UP001279410">
    <property type="component" value="Unassembled WGS sequence"/>
</dbReference>
<feature type="compositionally biased region" description="Polar residues" evidence="1">
    <location>
        <begin position="687"/>
        <end position="707"/>
    </location>
</feature>
<keyword evidence="4" id="KW-1185">Reference proteome</keyword>
<feature type="compositionally biased region" description="Polar residues" evidence="1">
    <location>
        <begin position="240"/>
        <end position="263"/>
    </location>
</feature>
<sequence>MLSLAAGPLSYRLIETGRREEEEEERRGGSCGAVVVGGVGPPALPWPDQLSSSMNLHSAGPKADTPIEEFTPTPAFPALQYLESVDEGGVAWQAGLRTGDFLIEVNQEKSDGDKVEEMTHAQKTSPVDMKIATIKPRPSSRCLVTPTDMNSMYHDRQGVAVVPPTVPGVFLGIPEKGTMKKQKSIGTSEDEKQGFLTPPLLKFSRSLSMPDTSEDIPPPPAISPPSPPAYNSAAGPTPKSYGTTRPSFTQNSPNAVTTISRTDVGTLRRGYFRQSSEQFESTRTRGRTPVPENPYSEVGNKTLYVPAKPARRKGMLVKQPNVEDSPEKTCHMPASPSGPVSMPTTPVERTCSSIPIPTIIVKEPSTSSSGKSSQGSSMEIEPTTPEHPPLTPTVGGSGGLRPEDPLSLSNPFAAAIAGAVRDREKRLEAKKNSIAFQSIDIGDDELSGPTPTPRLRQSKSIDEGMFSSDERLRRILAPPPAAQLGPPVGGGSGNMTDFNTPEPTVVREPLNTRTGQCPNLDSPVSLPSTPPKSHYRANGTYLHPVTGKPLDPNSPLALALAARDRAMKEQQNHPQNQPQNPPQVQQTPKHEAQSLPIQPSHKPDLNQPLFIDTKLRSGIETSFAAISTATMGRPGRGGLRRQMTEQKYESDGAREERQHQAVEERKSAPADVADTSQPKSAGLLMVHTTTEASNKANNQEVEGQDSNRPSELKDPNQPDPHNAPTLSVNPQPSALRRRSIPLGESLDEPVKLPFRIPPPPLASVDIDEEFDFTEPLPPPLEFANSIDIPDDQASAIAEMLQQQRRNGGHPLPPYHAHAPPPVTDQHKRVTNSMPPSYPPPPPDPESGVGDSGIEEVDSRSSGDPQHMETTSTVSSISTLSSEGGFCDSALESLYATADGHAFLVDRPPVPPKPKGKSVINRTSLYHDALIEEPPESYGSPPQAPPPPPSSSEPPRTPTQRTSKLWGDQPPELCSPPSTPDTKNTVITELSSILQQMNRDRPPKPGESLDSPTGTRGAFGT</sequence>
<evidence type="ECO:0000256" key="1">
    <source>
        <dbReference type="SAM" id="MobiDB-lite"/>
    </source>
</evidence>
<organism evidence="3 4">
    <name type="scientific">Lates japonicus</name>
    <name type="common">Japanese lates</name>
    <dbReference type="NCBI Taxonomy" id="270547"/>
    <lineage>
        <taxon>Eukaryota</taxon>
        <taxon>Metazoa</taxon>
        <taxon>Chordata</taxon>
        <taxon>Craniata</taxon>
        <taxon>Vertebrata</taxon>
        <taxon>Euteleostomi</taxon>
        <taxon>Actinopterygii</taxon>
        <taxon>Neopterygii</taxon>
        <taxon>Teleostei</taxon>
        <taxon>Neoteleostei</taxon>
        <taxon>Acanthomorphata</taxon>
        <taxon>Carangaria</taxon>
        <taxon>Carangaria incertae sedis</taxon>
        <taxon>Centropomidae</taxon>
        <taxon>Lates</taxon>
    </lineage>
</organism>
<dbReference type="GO" id="GO:0043197">
    <property type="term" value="C:dendritic spine"/>
    <property type="evidence" value="ECO:0007669"/>
    <property type="project" value="TreeGrafter"/>
</dbReference>
<dbReference type="GO" id="GO:0014069">
    <property type="term" value="C:postsynaptic density"/>
    <property type="evidence" value="ECO:0007669"/>
    <property type="project" value="TreeGrafter"/>
</dbReference>
<dbReference type="EMBL" id="BRZM01000022">
    <property type="protein sequence ID" value="GLD55662.1"/>
    <property type="molecule type" value="Genomic_DNA"/>
</dbReference>
<evidence type="ECO:0000313" key="3">
    <source>
        <dbReference type="EMBL" id="GLD55662.1"/>
    </source>
</evidence>
<dbReference type="GO" id="GO:0035255">
    <property type="term" value="F:ionotropic glutamate receptor binding"/>
    <property type="evidence" value="ECO:0007669"/>
    <property type="project" value="TreeGrafter"/>
</dbReference>
<evidence type="ECO:0000313" key="4">
    <source>
        <dbReference type="Proteomes" id="UP001279410"/>
    </source>
</evidence>
<feature type="compositionally biased region" description="Basic and acidic residues" evidence="1">
    <location>
        <begin position="562"/>
        <end position="571"/>
    </location>
</feature>
<dbReference type="PANTHER" id="PTHR24135">
    <property type="entry name" value="SH3 AND MULTIPLE ANKYRIN REPEAT DOMAINS PROTEIN"/>
    <property type="match status" value="1"/>
</dbReference>
<dbReference type="PANTHER" id="PTHR24135:SF17">
    <property type="entry name" value="SH3 AND MULTIPLE ANKYRIN REPEAT DOMAINS PROTEIN 2"/>
    <property type="match status" value="1"/>
</dbReference>